<reference evidence="6 7" key="1">
    <citation type="submission" date="2017-09" db="EMBL/GenBank/DDBJ databases">
        <authorList>
            <person name="Ehlers B."/>
            <person name="Leendertz F.H."/>
        </authorList>
    </citation>
    <scope>NUCLEOTIDE SEQUENCE [LARGE SCALE GENOMIC DNA]</scope>
    <source>
        <strain evidence="6 7">USBA 140</strain>
    </source>
</reference>
<evidence type="ECO:0000256" key="2">
    <source>
        <dbReference type="ARBA" id="ARBA00023015"/>
    </source>
</evidence>
<gene>
    <name evidence="6" type="ORF">SAMN05421508_104367</name>
</gene>
<dbReference type="InterPro" id="IPR000847">
    <property type="entry name" value="LysR_HTH_N"/>
</dbReference>
<proteinExistence type="inferred from homology"/>
<dbReference type="InterPro" id="IPR005119">
    <property type="entry name" value="LysR_subst-bd"/>
</dbReference>
<dbReference type="InterPro" id="IPR036388">
    <property type="entry name" value="WH-like_DNA-bd_sf"/>
</dbReference>
<evidence type="ECO:0000313" key="6">
    <source>
        <dbReference type="EMBL" id="SOD95515.1"/>
    </source>
</evidence>
<dbReference type="EMBL" id="OCNJ01000004">
    <property type="protein sequence ID" value="SOD95515.1"/>
    <property type="molecule type" value="Genomic_DNA"/>
</dbReference>
<dbReference type="Proteomes" id="UP000219621">
    <property type="component" value="Unassembled WGS sequence"/>
</dbReference>
<dbReference type="PROSITE" id="PS50931">
    <property type="entry name" value="HTH_LYSR"/>
    <property type="match status" value="1"/>
</dbReference>
<evidence type="ECO:0000256" key="1">
    <source>
        <dbReference type="ARBA" id="ARBA00009437"/>
    </source>
</evidence>
<dbReference type="PANTHER" id="PTHR30537:SF3">
    <property type="entry name" value="TRANSCRIPTIONAL REGULATORY PROTEIN"/>
    <property type="match status" value="1"/>
</dbReference>
<feature type="domain" description="HTH lysR-type" evidence="5">
    <location>
        <begin position="2"/>
        <end position="59"/>
    </location>
</feature>
<comment type="similarity">
    <text evidence="1">Belongs to the LysR transcriptional regulatory family.</text>
</comment>
<dbReference type="GO" id="GO:0006351">
    <property type="term" value="P:DNA-templated transcription"/>
    <property type="evidence" value="ECO:0007669"/>
    <property type="project" value="TreeGrafter"/>
</dbReference>
<sequence length="282" mass="30174">MLDWDDLRHFTALADAGTLSAAARRLRVEHATVARRVAALEAATGAKLVDRRSGRYVLTEAGQRVAEHARRMEDEAFALERSLQGSRETVAGTVSVSAPPLFASMLLAPRLADLRRRHPHLHLRLLGEARTVSLSRGEADVVLRVGRPADPTLVVRLAGSLAYGLFAAPGYAEATPAADVAFIAFDESLDHLPQQMLLLEEAGERPVVLRSNDLAIQMAAAQGGAGVVALPAFAAVQAGLVPVSPRRLTRDLWLAYHQDLRGSAAVAAMVGFLVECFAAIRA</sequence>
<evidence type="ECO:0000256" key="3">
    <source>
        <dbReference type="ARBA" id="ARBA00023125"/>
    </source>
</evidence>
<organism evidence="6 7">
    <name type="scientific">Caenispirillum bisanense</name>
    <dbReference type="NCBI Taxonomy" id="414052"/>
    <lineage>
        <taxon>Bacteria</taxon>
        <taxon>Pseudomonadati</taxon>
        <taxon>Pseudomonadota</taxon>
        <taxon>Alphaproteobacteria</taxon>
        <taxon>Rhodospirillales</taxon>
        <taxon>Novispirillaceae</taxon>
        <taxon>Caenispirillum</taxon>
    </lineage>
</organism>
<dbReference type="GO" id="GO:0003700">
    <property type="term" value="F:DNA-binding transcription factor activity"/>
    <property type="evidence" value="ECO:0007669"/>
    <property type="project" value="InterPro"/>
</dbReference>
<dbReference type="InterPro" id="IPR036390">
    <property type="entry name" value="WH_DNA-bd_sf"/>
</dbReference>
<dbReference type="PANTHER" id="PTHR30537">
    <property type="entry name" value="HTH-TYPE TRANSCRIPTIONAL REGULATOR"/>
    <property type="match status" value="1"/>
</dbReference>
<dbReference type="Gene3D" id="1.10.10.10">
    <property type="entry name" value="Winged helix-like DNA-binding domain superfamily/Winged helix DNA-binding domain"/>
    <property type="match status" value="1"/>
</dbReference>
<keyword evidence="2" id="KW-0805">Transcription regulation</keyword>
<dbReference type="RefSeq" id="WP_097279312.1">
    <property type="nucleotide sequence ID" value="NZ_OCNJ01000004.1"/>
</dbReference>
<dbReference type="Gene3D" id="3.40.190.290">
    <property type="match status" value="1"/>
</dbReference>
<protein>
    <submittedName>
        <fullName evidence="6">Transcriptional regulator, LysR family</fullName>
    </submittedName>
</protein>
<keyword evidence="3" id="KW-0238">DNA-binding</keyword>
<keyword evidence="7" id="KW-1185">Reference proteome</keyword>
<accession>A0A286GIZ8</accession>
<dbReference type="OrthoDB" id="7333438at2"/>
<dbReference type="InterPro" id="IPR058163">
    <property type="entry name" value="LysR-type_TF_proteobact-type"/>
</dbReference>
<dbReference type="SUPFAM" id="SSF53850">
    <property type="entry name" value="Periplasmic binding protein-like II"/>
    <property type="match status" value="1"/>
</dbReference>
<dbReference type="Pfam" id="PF00126">
    <property type="entry name" value="HTH_1"/>
    <property type="match status" value="1"/>
</dbReference>
<evidence type="ECO:0000256" key="4">
    <source>
        <dbReference type="ARBA" id="ARBA00023163"/>
    </source>
</evidence>
<dbReference type="GO" id="GO:0043565">
    <property type="term" value="F:sequence-specific DNA binding"/>
    <property type="evidence" value="ECO:0007669"/>
    <property type="project" value="TreeGrafter"/>
</dbReference>
<keyword evidence="4" id="KW-0804">Transcription</keyword>
<dbReference type="SUPFAM" id="SSF46785">
    <property type="entry name" value="Winged helix' DNA-binding domain"/>
    <property type="match status" value="1"/>
</dbReference>
<dbReference type="AlphaFoldDB" id="A0A286GIZ8"/>
<evidence type="ECO:0000259" key="5">
    <source>
        <dbReference type="PROSITE" id="PS50931"/>
    </source>
</evidence>
<name>A0A286GIZ8_9PROT</name>
<evidence type="ECO:0000313" key="7">
    <source>
        <dbReference type="Proteomes" id="UP000219621"/>
    </source>
</evidence>
<dbReference type="Pfam" id="PF03466">
    <property type="entry name" value="LysR_substrate"/>
    <property type="match status" value="1"/>
</dbReference>